<dbReference type="EMBL" id="RHHQ01000022">
    <property type="protein sequence ID" value="RNB81572.1"/>
    <property type="molecule type" value="Genomic_DNA"/>
</dbReference>
<dbReference type="Proteomes" id="UP000271031">
    <property type="component" value="Unassembled WGS sequence"/>
</dbReference>
<protein>
    <submittedName>
        <fullName evidence="1">Stage V sporulation protein AE</fullName>
    </submittedName>
</protein>
<dbReference type="OrthoDB" id="1679631at2"/>
<proteinExistence type="predicted"/>
<dbReference type="AlphaFoldDB" id="A0A3M8D0L5"/>
<keyword evidence="2" id="KW-1185">Reference proteome</keyword>
<name>A0A3M8D0L5_9BACL</name>
<accession>A0A3M8D0L5</accession>
<dbReference type="Pfam" id="PF14097">
    <property type="entry name" value="SpoVAE"/>
    <property type="match status" value="1"/>
</dbReference>
<sequence length="209" mass="22944">MAEAKRRVIIITDGDYVAQKAVEHVAREVGGRCITLSAGNPTSLSGKQMVALIKMAANDPVLVMCDDNGNYGRGRGEQAIEYVLKHPDIEVIGAIAVASNTRWVHGARVLYSIDQAGQIVEEAVDKEGHSDKRLQHRIYGDTVDIINRYHIPNVIGIGDIGKMEGRDRLLDGCPVTLKAVQWILQRSERHDRGETDGLQAKGTAHRFPS</sequence>
<reference evidence="1 2" key="1">
    <citation type="submission" date="2018-10" db="EMBL/GenBank/DDBJ databases">
        <title>Phylogenomics of Brevibacillus.</title>
        <authorList>
            <person name="Dunlap C."/>
        </authorList>
    </citation>
    <scope>NUCLEOTIDE SEQUENCE [LARGE SCALE GENOMIC DNA]</scope>
    <source>
        <strain evidence="1 2">JCM 15716</strain>
    </source>
</reference>
<gene>
    <name evidence="1" type="ORF">EDM56_24950</name>
</gene>
<comment type="caution">
    <text evidence="1">The sequence shown here is derived from an EMBL/GenBank/DDBJ whole genome shotgun (WGS) entry which is preliminary data.</text>
</comment>
<dbReference type="InterPro" id="IPR025914">
    <property type="entry name" value="SpoVAE"/>
</dbReference>
<organism evidence="1 2">
    <name type="scientific">Brevibacillus fluminis</name>
    <dbReference type="NCBI Taxonomy" id="511487"/>
    <lineage>
        <taxon>Bacteria</taxon>
        <taxon>Bacillati</taxon>
        <taxon>Bacillota</taxon>
        <taxon>Bacilli</taxon>
        <taxon>Bacillales</taxon>
        <taxon>Paenibacillaceae</taxon>
        <taxon>Brevibacillus</taxon>
    </lineage>
</organism>
<dbReference type="RefSeq" id="WP_122920657.1">
    <property type="nucleotide sequence ID" value="NZ_RHHQ01000022.1"/>
</dbReference>
<evidence type="ECO:0000313" key="2">
    <source>
        <dbReference type="Proteomes" id="UP000271031"/>
    </source>
</evidence>
<evidence type="ECO:0000313" key="1">
    <source>
        <dbReference type="EMBL" id="RNB81572.1"/>
    </source>
</evidence>